<keyword evidence="2" id="KW-1185">Reference proteome</keyword>
<protein>
    <submittedName>
        <fullName evidence="1">Uncharacterized protein</fullName>
    </submittedName>
</protein>
<accession>A0ABV9YVP3</accession>
<dbReference type="RefSeq" id="WP_162799696.1">
    <property type="nucleotide sequence ID" value="NZ_JBHSJF010000002.1"/>
</dbReference>
<dbReference type="Proteomes" id="UP001595796">
    <property type="component" value="Unassembled WGS sequence"/>
</dbReference>
<evidence type="ECO:0000313" key="2">
    <source>
        <dbReference type="Proteomes" id="UP001595796"/>
    </source>
</evidence>
<comment type="caution">
    <text evidence="1">The sequence shown here is derived from an EMBL/GenBank/DDBJ whole genome shotgun (WGS) entry which is preliminary data.</text>
</comment>
<evidence type="ECO:0000313" key="1">
    <source>
        <dbReference type="EMBL" id="MFC5066860.1"/>
    </source>
</evidence>
<organism evidence="1 2">
    <name type="scientific">Flaviflagellibacter deserti</name>
    <dbReference type="NCBI Taxonomy" id="2267266"/>
    <lineage>
        <taxon>Bacteria</taxon>
        <taxon>Pseudomonadati</taxon>
        <taxon>Pseudomonadota</taxon>
        <taxon>Alphaproteobacteria</taxon>
        <taxon>Hyphomicrobiales</taxon>
        <taxon>Flaviflagellibacter</taxon>
    </lineage>
</organism>
<name>A0ABV9YVP3_9HYPH</name>
<gene>
    <name evidence="1" type="ORF">ACFPFW_02400</name>
</gene>
<dbReference type="EMBL" id="JBHSJF010000002">
    <property type="protein sequence ID" value="MFC5066860.1"/>
    <property type="molecule type" value="Genomic_DNA"/>
</dbReference>
<sequence>MSEVLAKFAQDVVRLVEKRDGEVAIEVLAAAYAEEVGPRSEFHLGLGYGIAEHWLETSEGKVRSLRRGSRRRAKPWRAAS</sequence>
<proteinExistence type="predicted"/>
<reference evidence="2" key="1">
    <citation type="journal article" date="2019" name="Int. J. Syst. Evol. Microbiol.">
        <title>The Global Catalogue of Microorganisms (GCM) 10K type strain sequencing project: providing services to taxonomists for standard genome sequencing and annotation.</title>
        <authorList>
            <consortium name="The Broad Institute Genomics Platform"/>
            <consortium name="The Broad Institute Genome Sequencing Center for Infectious Disease"/>
            <person name="Wu L."/>
            <person name="Ma J."/>
        </authorList>
    </citation>
    <scope>NUCLEOTIDE SEQUENCE [LARGE SCALE GENOMIC DNA]</scope>
    <source>
        <strain evidence="2">CGMCC 1.16444</strain>
    </source>
</reference>